<reference evidence="3" key="1">
    <citation type="submission" date="2020-12" db="EMBL/GenBank/DDBJ databases">
        <title>Taurinivorans muris gen. nov., sp. nov., fundamental and realized metabolic niche of a ubiquitous sulfidogenic bacterium in the murine intestine.</title>
        <authorList>
            <person name="Ye H."/>
            <person name="Hanson B.T."/>
            <person name="Loy A."/>
        </authorList>
    </citation>
    <scope>NUCLEOTIDE SEQUENCE</scope>
    <source>
        <strain evidence="3">LT0009</strain>
    </source>
</reference>
<dbReference type="PIRSF" id="PIRSF003230">
    <property type="entry name" value="YbgC"/>
    <property type="match status" value="1"/>
</dbReference>
<keyword evidence="2" id="KW-0378">Hydrolase</keyword>
<dbReference type="SUPFAM" id="SSF54637">
    <property type="entry name" value="Thioesterase/thiol ester dehydrase-isomerase"/>
    <property type="match status" value="1"/>
</dbReference>
<dbReference type="PANTHER" id="PTHR31793">
    <property type="entry name" value="4-HYDROXYBENZOYL-COA THIOESTERASE FAMILY MEMBER"/>
    <property type="match status" value="1"/>
</dbReference>
<dbReference type="Pfam" id="PF13279">
    <property type="entry name" value="4HBT_2"/>
    <property type="match status" value="1"/>
</dbReference>
<comment type="similarity">
    <text evidence="1">Belongs to the 4-hydroxybenzoyl-CoA thioesterase family.</text>
</comment>
<evidence type="ECO:0000256" key="1">
    <source>
        <dbReference type="ARBA" id="ARBA00005953"/>
    </source>
</evidence>
<dbReference type="NCBIfam" id="TIGR00051">
    <property type="entry name" value="YbgC/FadM family acyl-CoA thioesterase"/>
    <property type="match status" value="1"/>
</dbReference>
<organism evidence="3 4">
    <name type="scientific">Taurinivorans muris</name>
    <dbReference type="NCBI Taxonomy" id="2787751"/>
    <lineage>
        <taxon>Bacteria</taxon>
        <taxon>Pseudomonadati</taxon>
        <taxon>Thermodesulfobacteriota</taxon>
        <taxon>Desulfovibrionia</taxon>
        <taxon>Desulfovibrionales</taxon>
        <taxon>Desulfovibrionaceae</taxon>
        <taxon>Taurinivorans</taxon>
    </lineage>
</organism>
<evidence type="ECO:0000313" key="3">
    <source>
        <dbReference type="EMBL" id="UWX06478.1"/>
    </source>
</evidence>
<accession>A0ABY5Y394</accession>
<dbReference type="Gene3D" id="3.10.129.10">
    <property type="entry name" value="Hotdog Thioesterase"/>
    <property type="match status" value="1"/>
</dbReference>
<dbReference type="RefSeq" id="WP_334316089.1">
    <property type="nucleotide sequence ID" value="NZ_CP065938.1"/>
</dbReference>
<proteinExistence type="inferred from homology"/>
<sequence length="142" mass="16345">MLNPDFAQPNIIYTHHVSYGETDAMGVVYYAEYAHIFERARTAYGHAANFPYKNMEERGIMLPASELVIKYKKPARYDDVINVRIAVSEWKNASLRFEYEIYNEDFSQILTTGSTLHACTNTQGKPIRIPAWLKEAFTTGIR</sequence>
<dbReference type="EMBL" id="CP065938">
    <property type="protein sequence ID" value="UWX06478.1"/>
    <property type="molecule type" value="Genomic_DNA"/>
</dbReference>
<gene>
    <name evidence="3" type="ORF">JBF11_03980</name>
</gene>
<protein>
    <submittedName>
        <fullName evidence="3">Acyl-CoA thioesterase</fullName>
    </submittedName>
</protein>
<evidence type="ECO:0000256" key="2">
    <source>
        <dbReference type="ARBA" id="ARBA00022801"/>
    </source>
</evidence>
<dbReference type="InterPro" id="IPR006684">
    <property type="entry name" value="YbgC/YbaW"/>
</dbReference>
<dbReference type="PANTHER" id="PTHR31793:SF27">
    <property type="entry name" value="NOVEL THIOESTERASE SUPERFAMILY DOMAIN AND SAPOSIN A-TYPE DOMAIN CONTAINING PROTEIN (0610012H03RIK)"/>
    <property type="match status" value="1"/>
</dbReference>
<dbReference type="InterPro" id="IPR029069">
    <property type="entry name" value="HotDog_dom_sf"/>
</dbReference>
<dbReference type="InterPro" id="IPR050563">
    <property type="entry name" value="4-hydroxybenzoyl-CoA_TE"/>
</dbReference>
<dbReference type="Proteomes" id="UP001058120">
    <property type="component" value="Chromosome"/>
</dbReference>
<keyword evidence="4" id="KW-1185">Reference proteome</keyword>
<name>A0ABY5Y394_9BACT</name>
<evidence type="ECO:0000313" key="4">
    <source>
        <dbReference type="Proteomes" id="UP001058120"/>
    </source>
</evidence>
<dbReference type="CDD" id="cd00586">
    <property type="entry name" value="4HBT"/>
    <property type="match status" value="1"/>
</dbReference>